<feature type="domain" description="CSPG5 sulphate attachment" evidence="3">
    <location>
        <begin position="175"/>
        <end position="394"/>
    </location>
</feature>
<dbReference type="GO" id="GO:0045211">
    <property type="term" value="C:postsynaptic membrane"/>
    <property type="evidence" value="ECO:0007669"/>
    <property type="project" value="Ensembl"/>
</dbReference>
<feature type="compositionally biased region" description="Polar residues" evidence="1">
    <location>
        <begin position="433"/>
        <end position="443"/>
    </location>
</feature>
<feature type="compositionally biased region" description="Basic and acidic residues" evidence="1">
    <location>
        <begin position="39"/>
        <end position="49"/>
    </location>
</feature>
<reference evidence="5" key="3">
    <citation type="submission" date="2025-09" db="UniProtKB">
        <authorList>
            <consortium name="Ensembl"/>
        </authorList>
    </citation>
    <scope>IDENTIFICATION</scope>
</reference>
<feature type="region of interest" description="Disordered" evidence="1">
    <location>
        <begin position="459"/>
        <end position="489"/>
    </location>
</feature>
<dbReference type="GO" id="GO:0030660">
    <property type="term" value="C:Golgi-associated vesicle membrane"/>
    <property type="evidence" value="ECO:0007669"/>
    <property type="project" value="Ensembl"/>
</dbReference>
<dbReference type="InterPro" id="IPR009505">
    <property type="entry name" value="Neural_ProG_Cyt"/>
</dbReference>
<accession>A0A8C4W6S1</accession>
<name>A0A8C4W6S1_9SAUR</name>
<feature type="region of interest" description="Disordered" evidence="1">
    <location>
        <begin position="381"/>
        <end position="445"/>
    </location>
</feature>
<dbReference type="Ensembl" id="ENSGEVT00005013269.1">
    <property type="protein sequence ID" value="ENSGEVP00005012672.1"/>
    <property type="gene ID" value="ENSGEVG00005008931.1"/>
</dbReference>
<protein>
    <submittedName>
        <fullName evidence="5">Chondroitin sulfate proteoglycan 5</fullName>
    </submittedName>
</protein>
<dbReference type="AlphaFoldDB" id="A0A8C4W6S1"/>
<evidence type="ECO:0000259" key="4">
    <source>
        <dbReference type="Pfam" id="PF06567"/>
    </source>
</evidence>
<feature type="transmembrane region" description="Helical" evidence="2">
    <location>
        <begin position="553"/>
        <end position="578"/>
    </location>
</feature>
<feature type="domain" description="Neural chondroitin sulphate proteoglycan cytoplasmic" evidence="4">
    <location>
        <begin position="581"/>
        <end position="698"/>
    </location>
</feature>
<dbReference type="Pfam" id="PF06566">
    <property type="entry name" value="Chon_Sulph_att"/>
    <property type="match status" value="1"/>
</dbReference>
<dbReference type="GO" id="GO:0048858">
    <property type="term" value="P:cell projection morphogenesis"/>
    <property type="evidence" value="ECO:0007669"/>
    <property type="project" value="TreeGrafter"/>
</dbReference>
<feature type="region of interest" description="Disordered" evidence="1">
    <location>
        <begin position="265"/>
        <end position="293"/>
    </location>
</feature>
<dbReference type="PANTHER" id="PTHR15381">
    <property type="entry name" value="CHONDROITIN SULFATE PROTEOGLYCAN 5 -RELATED"/>
    <property type="match status" value="1"/>
</dbReference>
<feature type="region of interest" description="Disordered" evidence="1">
    <location>
        <begin position="15"/>
        <end position="75"/>
    </location>
</feature>
<feature type="region of interest" description="Disordered" evidence="1">
    <location>
        <begin position="669"/>
        <end position="699"/>
    </location>
</feature>
<dbReference type="InterPro" id="IPR010555">
    <property type="entry name" value="CSPG5_S_attach_dom"/>
</dbReference>
<organism evidence="5 6">
    <name type="scientific">Gopherus evgoodei</name>
    <name type="common">Goodes thornscrub tortoise</name>
    <dbReference type="NCBI Taxonomy" id="1825980"/>
    <lineage>
        <taxon>Eukaryota</taxon>
        <taxon>Metazoa</taxon>
        <taxon>Chordata</taxon>
        <taxon>Craniata</taxon>
        <taxon>Vertebrata</taxon>
        <taxon>Euteleostomi</taxon>
        <taxon>Archelosauria</taxon>
        <taxon>Testudinata</taxon>
        <taxon>Testudines</taxon>
        <taxon>Cryptodira</taxon>
        <taxon>Durocryptodira</taxon>
        <taxon>Testudinoidea</taxon>
        <taxon>Testudinidae</taxon>
        <taxon>Gopherus</taxon>
    </lineage>
</organism>
<dbReference type="GeneTree" id="ENSGT00440000034270"/>
<dbReference type="Proteomes" id="UP000694390">
    <property type="component" value="Chromosome 2"/>
</dbReference>
<keyword evidence="2" id="KW-0472">Membrane</keyword>
<reference evidence="5" key="1">
    <citation type="submission" date="2019-06" db="EMBL/GenBank/DDBJ databases">
        <title>G10K-VGP Goodes thornscrub tortoise genome, primary haplotype.</title>
        <authorList>
            <person name="Murphy B."/>
            <person name="Edwards T."/>
            <person name="Rhie A."/>
            <person name="Koren S."/>
            <person name="Phillippy A."/>
            <person name="Fedrigo O."/>
            <person name="Haase B."/>
            <person name="Mountcastle J."/>
            <person name="Lewin H."/>
            <person name="Damas J."/>
            <person name="Howe K."/>
            <person name="Formenti G."/>
            <person name="Myers G."/>
            <person name="Durbin R."/>
            <person name="Jarvis E.D."/>
        </authorList>
    </citation>
    <scope>NUCLEOTIDE SEQUENCE [LARGE SCALE GENOMIC DNA]</scope>
</reference>
<evidence type="ECO:0000259" key="3">
    <source>
        <dbReference type="Pfam" id="PF06566"/>
    </source>
</evidence>
<gene>
    <name evidence="5" type="primary">CSPG5</name>
</gene>
<keyword evidence="2" id="KW-1133">Transmembrane helix</keyword>
<reference evidence="5" key="2">
    <citation type="submission" date="2025-08" db="UniProtKB">
        <authorList>
            <consortium name="Ensembl"/>
        </authorList>
    </citation>
    <scope>IDENTIFICATION</scope>
</reference>
<dbReference type="OrthoDB" id="9935774at2759"/>
<evidence type="ECO:0000313" key="6">
    <source>
        <dbReference type="Proteomes" id="UP000694390"/>
    </source>
</evidence>
<dbReference type="Pfam" id="PF06567">
    <property type="entry name" value="Neural_ProG_Cyt"/>
    <property type="match status" value="1"/>
</dbReference>
<feature type="compositionally biased region" description="Basic and acidic residues" evidence="1">
    <location>
        <begin position="677"/>
        <end position="686"/>
    </location>
</feature>
<feature type="region of interest" description="Disordered" evidence="1">
    <location>
        <begin position="336"/>
        <end position="358"/>
    </location>
</feature>
<feature type="compositionally biased region" description="Acidic residues" evidence="1">
    <location>
        <begin position="391"/>
        <end position="410"/>
    </location>
</feature>
<keyword evidence="2" id="KW-0812">Transmembrane</keyword>
<dbReference type="GO" id="GO:2000300">
    <property type="term" value="P:regulation of synaptic vesicle exocytosis"/>
    <property type="evidence" value="ECO:0007669"/>
    <property type="project" value="Ensembl"/>
</dbReference>
<evidence type="ECO:0000256" key="1">
    <source>
        <dbReference type="SAM" id="MobiDB-lite"/>
    </source>
</evidence>
<evidence type="ECO:0000313" key="5">
    <source>
        <dbReference type="Ensembl" id="ENSGEVP00005012672.1"/>
    </source>
</evidence>
<feature type="compositionally biased region" description="Polar residues" evidence="1">
    <location>
        <begin position="278"/>
        <end position="290"/>
    </location>
</feature>
<dbReference type="GO" id="GO:0098982">
    <property type="term" value="C:GABA-ergic synapse"/>
    <property type="evidence" value="ECO:0007669"/>
    <property type="project" value="Ensembl"/>
</dbReference>
<dbReference type="PANTHER" id="PTHR15381:SF1">
    <property type="entry name" value="CHONDROITIN SULFATE PROTEOGLYCAN 5"/>
    <property type="match status" value="1"/>
</dbReference>
<feature type="region of interest" description="Disordered" evidence="1">
    <location>
        <begin position="184"/>
        <end position="211"/>
    </location>
</feature>
<sequence length="699" mass="74959">MLFLSCVIYSLASKRSPEHQNTTDAPGAVWEAPPSPPDSGREQDPKSGELLRNVTEAGGNSYTVEPSEAARVKESWRKTPADLPGLAAEGVGTAAAASDQVRSLPGAGISVRYYPGGISEESYESSLCLGCPRGVDSQSAWPPKPLLAKDNEGAMEASSAVTSVAWPVNGEAIVLALSDTKGAPESTALVPESQEEAGSGDQPARASPGNVWNPGAFVELMVTPPAYQVPMEMAGAASSSVGPGLSSDSPKMDLLLEVFREGVLQPPTPDGRAPELGTQMQSSTGLAQDSAQKEEPLELWLASSSSSPAQGALAQSVSEIIDIDYYDLFGGESQGRGGGLEDFPARGPGGADSPKTKLDDKTMSWAIHELYDDFTPFDESDFYPTTSFYTDGDEDGEDDELDEEEEEEDGGGGLARDLEEENNSKLPTPLTPKIQTTVQQAEPTSRRYVIPPLQTFIVSGGDATSRPRPAETSKDLSQSAVAAGPGGENGTECRSGYVRHNNSCKSVCDIFPSYCHNGGQCYLVEGLGAFCRCNTQDYIWHKGIRCESIITDFQVMCVAVGSAALVVLLLFMMTVFFAKKLYLLKTENNKLRKTRYRTPSELHNDNFSLSTIAEGSHPNVRKLCDTPCNLSPHARALAYYDNIICQDDPNASHKLQDSLKSCVKEEESFNIQNSMSPKHDNGKGEQDEAGMNCLQNNLT</sequence>
<dbReference type="GO" id="GO:0005794">
    <property type="term" value="C:Golgi apparatus"/>
    <property type="evidence" value="ECO:0007669"/>
    <property type="project" value="Ensembl"/>
</dbReference>
<keyword evidence="6" id="KW-1185">Reference proteome</keyword>
<evidence type="ECO:0000256" key="2">
    <source>
        <dbReference type="SAM" id="Phobius"/>
    </source>
</evidence>
<proteinExistence type="predicted"/>
<dbReference type="GO" id="GO:0098978">
    <property type="term" value="C:glutamatergic synapse"/>
    <property type="evidence" value="ECO:0007669"/>
    <property type="project" value="Ensembl"/>
</dbReference>